<keyword evidence="6" id="KW-1185">Reference proteome</keyword>
<feature type="compositionally biased region" description="Acidic residues" evidence="2">
    <location>
        <begin position="65"/>
        <end position="80"/>
    </location>
</feature>
<dbReference type="PANTHER" id="PTHR21669:SF28">
    <property type="entry name" value="YEMANUCLEIN"/>
    <property type="match status" value="1"/>
</dbReference>
<feature type="region of interest" description="Disordered" evidence="2">
    <location>
        <begin position="470"/>
        <end position="654"/>
    </location>
</feature>
<feature type="domain" description="Hpc2-related" evidence="3">
    <location>
        <begin position="86"/>
        <end position="129"/>
    </location>
</feature>
<feature type="compositionally biased region" description="Acidic residues" evidence="2">
    <location>
        <begin position="91"/>
        <end position="107"/>
    </location>
</feature>
<dbReference type="STRING" id="1263082.A0A068RKD9"/>
<evidence type="ECO:0008006" key="7">
    <source>
        <dbReference type="Google" id="ProtNLM"/>
    </source>
</evidence>
<feature type="region of interest" description="Disordered" evidence="2">
    <location>
        <begin position="62"/>
        <end position="262"/>
    </location>
</feature>
<dbReference type="Pfam" id="PF14075">
    <property type="entry name" value="UBN_AB"/>
    <property type="match status" value="1"/>
</dbReference>
<dbReference type="PANTHER" id="PTHR21669">
    <property type="entry name" value="CAPZ-INTERACTING PROTEIN AND RELATED PROTEINS"/>
    <property type="match status" value="1"/>
</dbReference>
<feature type="compositionally biased region" description="Low complexity" evidence="2">
    <location>
        <begin position="575"/>
        <end position="619"/>
    </location>
</feature>
<feature type="compositionally biased region" description="Basic and acidic residues" evidence="2">
    <location>
        <begin position="158"/>
        <end position="173"/>
    </location>
</feature>
<dbReference type="InterPro" id="IPR014840">
    <property type="entry name" value="HRD"/>
</dbReference>
<protein>
    <recommendedName>
        <fullName evidence="7">Ubinuclein middle domain-containing protein</fullName>
    </recommendedName>
</protein>
<feature type="compositionally biased region" description="Gly residues" evidence="2">
    <location>
        <begin position="563"/>
        <end position="574"/>
    </location>
</feature>
<feature type="compositionally biased region" description="Low complexity" evidence="2">
    <location>
        <begin position="218"/>
        <end position="231"/>
    </location>
</feature>
<feature type="compositionally biased region" description="Polar residues" evidence="2">
    <location>
        <begin position="490"/>
        <end position="506"/>
    </location>
</feature>
<name>A0A068RKD9_9FUNG</name>
<accession>A0A068RKD9</accession>
<sequence>MSTDRFYVPLKNQQFPVIISYRDLVKSRRKEQLKPVEAPSIVPDSADNDFFAGILERAKNYSLNDGDDVDDNASEGDDDPSVDKSKRAVGEDYDFDDPFIDDSDLLFEDPQTSSHPEYDGWFVYHGTLDGNDQLTTKRDKTKTTSSTATKKKAATTKQTKEKTNVVKKDKEKTTSTTAKKTNTTASSSAMGSTSSQKSSQPEPSTSTGIADKEQPKKTSSTSTTTPTASTSTDKKAVKPTKSSSSETTTPKKKVASSETRPLSPEIHALLEKLKQDAVHEDFKYKAKFPPNLRPTTLDIGRLMYREKNMLDNNLITHLMNILPYNRFTLTKFLTTKTGPERVQELQEELNTMIEELKSEVNKLMPEQNRQHSEKVASLVAAKAKGGESTTSMDDPAFLPKFKWNEDLRQRLYNILKVDQAITTISNDIANYTKQDPVNEVRARKQIHQRLLSCWPEGWMTTGELSRTNSAYKVKMRAKSSSATSTRRQHSTTSDSKNVIGTAPPQSDQDKVSDTTTATAKIQGAKREAEPHPNELDPSKRQRGEGVIVIPDDPPTDVALNSGSGSGGGGGGGGDIQPITQLSSSSSSTTPVMTPLPSQLLQHAANAASIAQNHQQQQQQDRSTTTTPGATMAIQSLMNTNLLHNPPQNPSPNQQ</sequence>
<dbReference type="Proteomes" id="UP000027586">
    <property type="component" value="Unassembled WGS sequence"/>
</dbReference>
<feature type="compositionally biased region" description="Basic and acidic residues" evidence="2">
    <location>
        <begin position="524"/>
        <end position="543"/>
    </location>
</feature>
<feature type="compositionally biased region" description="Low complexity" evidence="2">
    <location>
        <begin position="239"/>
        <end position="248"/>
    </location>
</feature>
<dbReference type="Pfam" id="PF08729">
    <property type="entry name" value="HUN"/>
    <property type="match status" value="1"/>
</dbReference>
<organism evidence="5 6">
    <name type="scientific">Lichtheimia corymbifera JMRC:FSU:9682</name>
    <dbReference type="NCBI Taxonomy" id="1263082"/>
    <lineage>
        <taxon>Eukaryota</taxon>
        <taxon>Fungi</taxon>
        <taxon>Fungi incertae sedis</taxon>
        <taxon>Mucoromycota</taxon>
        <taxon>Mucoromycotina</taxon>
        <taxon>Mucoromycetes</taxon>
        <taxon>Mucorales</taxon>
        <taxon>Lichtheimiaceae</taxon>
        <taxon>Lichtheimia</taxon>
    </lineage>
</organism>
<dbReference type="InterPro" id="IPR026947">
    <property type="entry name" value="UBN_middle_dom"/>
</dbReference>
<proteinExistence type="predicted"/>
<reference evidence="5" key="1">
    <citation type="submission" date="2013-08" db="EMBL/GenBank/DDBJ databases">
        <title>Gene expansion shapes genome architecture in the human pathogen Lichtheimia corymbifera: an evolutionary genomics analysis in the ancient terrestrial Mucorales (Mucoromycotina).</title>
        <authorList>
            <person name="Schwartze V.U."/>
            <person name="Winter S."/>
            <person name="Shelest E."/>
            <person name="Marcet-Houben M."/>
            <person name="Horn F."/>
            <person name="Wehner S."/>
            <person name="Hoffmann K."/>
            <person name="Riege K."/>
            <person name="Sammeth M."/>
            <person name="Nowrousian M."/>
            <person name="Valiante V."/>
            <person name="Linde J."/>
            <person name="Jacobsen I.D."/>
            <person name="Marz M."/>
            <person name="Brakhage A.A."/>
            <person name="Gabaldon T."/>
            <person name="Bocker S."/>
            <person name="Voigt K."/>
        </authorList>
    </citation>
    <scope>NUCLEOTIDE SEQUENCE [LARGE SCALE GENOMIC DNA]</scope>
    <source>
        <strain evidence="5">FSU 9682</strain>
    </source>
</reference>
<feature type="domain" description="Ubinuclein middle" evidence="4">
    <location>
        <begin position="260"/>
        <end position="466"/>
    </location>
</feature>
<comment type="caution">
    <text evidence="5">The sequence shown here is derived from an EMBL/GenBank/DDBJ whole genome shotgun (WGS) entry which is preliminary data.</text>
</comment>
<feature type="compositionally biased region" description="Low complexity" evidence="2">
    <location>
        <begin position="174"/>
        <end position="207"/>
    </location>
</feature>
<gene>
    <name evidence="5" type="ORF">LCOR_01804.1</name>
</gene>
<dbReference type="AlphaFoldDB" id="A0A068RKD9"/>
<evidence type="ECO:0000259" key="4">
    <source>
        <dbReference type="Pfam" id="PF14075"/>
    </source>
</evidence>
<dbReference type="GO" id="GO:0005634">
    <property type="term" value="C:nucleus"/>
    <property type="evidence" value="ECO:0007669"/>
    <property type="project" value="TreeGrafter"/>
</dbReference>
<evidence type="ECO:0000259" key="3">
    <source>
        <dbReference type="Pfam" id="PF08729"/>
    </source>
</evidence>
<dbReference type="VEuPathDB" id="FungiDB:LCOR_01804.1"/>
<evidence type="ECO:0000256" key="1">
    <source>
        <dbReference type="ARBA" id="ARBA00022553"/>
    </source>
</evidence>
<dbReference type="GO" id="GO:0006325">
    <property type="term" value="P:chromatin organization"/>
    <property type="evidence" value="ECO:0007669"/>
    <property type="project" value="TreeGrafter"/>
</dbReference>
<feature type="compositionally biased region" description="Basic and acidic residues" evidence="2">
    <location>
        <begin position="81"/>
        <end position="90"/>
    </location>
</feature>
<evidence type="ECO:0000313" key="6">
    <source>
        <dbReference type="Proteomes" id="UP000027586"/>
    </source>
</evidence>
<evidence type="ECO:0000313" key="5">
    <source>
        <dbReference type="EMBL" id="CDH50082.1"/>
    </source>
</evidence>
<evidence type="ECO:0000256" key="2">
    <source>
        <dbReference type="SAM" id="MobiDB-lite"/>
    </source>
</evidence>
<feature type="compositionally biased region" description="Polar residues" evidence="2">
    <location>
        <begin position="620"/>
        <end position="642"/>
    </location>
</feature>
<dbReference type="OrthoDB" id="5576775at2759"/>
<keyword evidence="1" id="KW-0597">Phosphoprotein</keyword>
<dbReference type="EMBL" id="CBTN010000005">
    <property type="protein sequence ID" value="CDH50082.1"/>
    <property type="molecule type" value="Genomic_DNA"/>
</dbReference>